<feature type="domain" description="LysM" evidence="3">
    <location>
        <begin position="20"/>
        <end position="64"/>
    </location>
</feature>
<name>A0A381QI26_9ZZZZ</name>
<reference evidence="4" key="1">
    <citation type="submission" date="2018-05" db="EMBL/GenBank/DDBJ databases">
        <authorList>
            <person name="Lanie J.A."/>
            <person name="Ng W.-L."/>
            <person name="Kazmierczak K.M."/>
            <person name="Andrzejewski T.M."/>
            <person name="Davidsen T.M."/>
            <person name="Wayne K.J."/>
            <person name="Tettelin H."/>
            <person name="Glass J.I."/>
            <person name="Rusch D."/>
            <person name="Podicherti R."/>
            <person name="Tsui H.-C.T."/>
            <person name="Winkler M.E."/>
        </authorList>
    </citation>
    <scope>NUCLEOTIDE SEQUENCE</scope>
</reference>
<dbReference type="InterPro" id="IPR001387">
    <property type="entry name" value="Cro/C1-type_HTH"/>
</dbReference>
<feature type="region of interest" description="Disordered" evidence="1">
    <location>
        <begin position="68"/>
        <end position="98"/>
    </location>
</feature>
<protein>
    <submittedName>
        <fullName evidence="4">Uncharacterized protein</fullName>
    </submittedName>
</protein>
<feature type="domain" description="HTH cro/C1-type" evidence="2">
    <location>
        <begin position="28"/>
        <end position="44"/>
    </location>
</feature>
<dbReference type="Gene3D" id="3.10.350.10">
    <property type="entry name" value="LysM domain"/>
    <property type="match status" value="1"/>
</dbReference>
<dbReference type="AlphaFoldDB" id="A0A381QI26"/>
<dbReference type="PANTHER" id="PTHR33734:SF22">
    <property type="entry name" value="MEMBRANE-BOUND LYTIC MUREIN TRANSGLYCOSYLASE D"/>
    <property type="match status" value="1"/>
</dbReference>
<dbReference type="Pfam" id="PF01476">
    <property type="entry name" value="LysM"/>
    <property type="match status" value="1"/>
</dbReference>
<evidence type="ECO:0000313" key="4">
    <source>
        <dbReference type="EMBL" id="SUZ78985.1"/>
    </source>
</evidence>
<dbReference type="CDD" id="cd00118">
    <property type="entry name" value="LysM"/>
    <property type="match status" value="1"/>
</dbReference>
<dbReference type="PANTHER" id="PTHR33734">
    <property type="entry name" value="LYSM DOMAIN-CONTAINING GPI-ANCHORED PROTEIN 2"/>
    <property type="match status" value="1"/>
</dbReference>
<evidence type="ECO:0000259" key="2">
    <source>
        <dbReference type="PROSITE" id="PS50943"/>
    </source>
</evidence>
<dbReference type="InterPro" id="IPR036779">
    <property type="entry name" value="LysM_dom_sf"/>
</dbReference>
<dbReference type="InterPro" id="IPR018392">
    <property type="entry name" value="LysM"/>
</dbReference>
<dbReference type="SMART" id="SM00257">
    <property type="entry name" value="LysM"/>
    <property type="match status" value="1"/>
</dbReference>
<feature type="non-terminal residue" evidence="4">
    <location>
        <position position="1"/>
    </location>
</feature>
<dbReference type="SUPFAM" id="SSF54106">
    <property type="entry name" value="LysM domain"/>
    <property type="match status" value="1"/>
</dbReference>
<proteinExistence type="predicted"/>
<dbReference type="EMBL" id="UINC01001372">
    <property type="protein sequence ID" value="SUZ78985.1"/>
    <property type="molecule type" value="Genomic_DNA"/>
</dbReference>
<dbReference type="PROSITE" id="PS51782">
    <property type="entry name" value="LYSM"/>
    <property type="match status" value="1"/>
</dbReference>
<accession>A0A381QI26</accession>
<dbReference type="PROSITE" id="PS50943">
    <property type="entry name" value="HTH_CROC1"/>
    <property type="match status" value="1"/>
</dbReference>
<evidence type="ECO:0000256" key="1">
    <source>
        <dbReference type="SAM" id="MobiDB-lite"/>
    </source>
</evidence>
<gene>
    <name evidence="4" type="ORF">METZ01_LOCUS31839</name>
</gene>
<organism evidence="4">
    <name type="scientific">marine metagenome</name>
    <dbReference type="NCBI Taxonomy" id="408172"/>
    <lineage>
        <taxon>unclassified sequences</taxon>
        <taxon>metagenomes</taxon>
        <taxon>ecological metagenomes</taxon>
    </lineage>
</organism>
<evidence type="ECO:0000259" key="3">
    <source>
        <dbReference type="PROSITE" id="PS51782"/>
    </source>
</evidence>
<sequence length="98" mass="10656">VSSTAVAVSEAEQEDEEFRDTYEVVRGDTLIAIADRFGVDLNDLVRENNIADPTKIYVGQILLIPPPPNKDDGPLLTIPPPTDPQLPTLEPTTSVENS</sequence>